<evidence type="ECO:0000313" key="13">
    <source>
        <dbReference type="Proteomes" id="UP001144673"/>
    </source>
</evidence>
<dbReference type="AlphaFoldDB" id="A0A9W8UH86"/>
<dbReference type="KEGG" id="amus:LMH87_002643"/>
<proteinExistence type="inferred from homology"/>
<organism evidence="12 13">
    <name type="scientific">Akanthomyces muscarius</name>
    <name type="common">Entomopathogenic fungus</name>
    <name type="synonym">Lecanicillium muscarium</name>
    <dbReference type="NCBI Taxonomy" id="2231603"/>
    <lineage>
        <taxon>Eukaryota</taxon>
        <taxon>Fungi</taxon>
        <taxon>Dikarya</taxon>
        <taxon>Ascomycota</taxon>
        <taxon>Pezizomycotina</taxon>
        <taxon>Sordariomycetes</taxon>
        <taxon>Hypocreomycetidae</taxon>
        <taxon>Hypocreales</taxon>
        <taxon>Cordycipitaceae</taxon>
        <taxon>Akanthomyces</taxon>
    </lineage>
</organism>
<dbReference type="Pfam" id="PF00215">
    <property type="entry name" value="OMPdecase"/>
    <property type="match status" value="1"/>
</dbReference>
<evidence type="ECO:0000256" key="3">
    <source>
        <dbReference type="ARBA" id="ARBA00012321"/>
    </source>
</evidence>
<feature type="active site" description="For OMPdecase activity" evidence="8">
    <location>
        <position position="93"/>
    </location>
</feature>
<comment type="catalytic activity">
    <reaction evidence="10">
        <text>orotidine 5'-phosphate + H(+) = UMP + CO2</text>
        <dbReference type="Rhea" id="RHEA:11596"/>
        <dbReference type="ChEBI" id="CHEBI:15378"/>
        <dbReference type="ChEBI" id="CHEBI:16526"/>
        <dbReference type="ChEBI" id="CHEBI:57538"/>
        <dbReference type="ChEBI" id="CHEBI:57865"/>
        <dbReference type="EC" id="4.1.1.23"/>
    </reaction>
</comment>
<evidence type="ECO:0000256" key="10">
    <source>
        <dbReference type="RuleBase" id="RU000512"/>
    </source>
</evidence>
<gene>
    <name evidence="12" type="ORF">LMH87_002643</name>
</gene>
<dbReference type="Gene3D" id="3.20.20.70">
    <property type="entry name" value="Aldolase class I"/>
    <property type="match status" value="1"/>
</dbReference>
<dbReference type="GeneID" id="80889802"/>
<dbReference type="PROSITE" id="PS00156">
    <property type="entry name" value="OMPDECASE"/>
    <property type="match status" value="1"/>
</dbReference>
<dbReference type="GO" id="GO:0006207">
    <property type="term" value="P:'de novo' pyrimidine nucleobase biosynthetic process"/>
    <property type="evidence" value="ECO:0007669"/>
    <property type="project" value="InterPro"/>
</dbReference>
<feature type="active site" description="For OMPdecase activity" evidence="8">
    <location>
        <position position="95"/>
    </location>
</feature>
<evidence type="ECO:0000256" key="7">
    <source>
        <dbReference type="ARBA" id="ARBA00023239"/>
    </source>
</evidence>
<dbReference type="InterPro" id="IPR018089">
    <property type="entry name" value="OMPdecase_AS"/>
</dbReference>
<evidence type="ECO:0000256" key="9">
    <source>
        <dbReference type="PIRSR" id="PIRSR614732-2"/>
    </source>
</evidence>
<feature type="binding site" evidence="9">
    <location>
        <position position="244"/>
    </location>
    <ligand>
        <name>substrate</name>
    </ligand>
</feature>
<dbReference type="InterPro" id="IPR011060">
    <property type="entry name" value="RibuloseP-bd_barrel"/>
</dbReference>
<dbReference type="GO" id="GO:0005829">
    <property type="term" value="C:cytosol"/>
    <property type="evidence" value="ECO:0007669"/>
    <property type="project" value="TreeGrafter"/>
</dbReference>
<keyword evidence="13" id="KW-1185">Reference proteome</keyword>
<dbReference type="PANTHER" id="PTHR32119:SF2">
    <property type="entry name" value="OROTIDINE 5'-PHOSPHATE DECARBOXYLASE"/>
    <property type="match status" value="1"/>
</dbReference>
<evidence type="ECO:0000313" key="12">
    <source>
        <dbReference type="EMBL" id="KAJ4148161.1"/>
    </source>
</evidence>
<comment type="similarity">
    <text evidence="2 10">Belongs to the OMP decarboxylase family.</text>
</comment>
<dbReference type="GO" id="GO:0004590">
    <property type="term" value="F:orotidine-5'-phosphate decarboxylase activity"/>
    <property type="evidence" value="ECO:0007669"/>
    <property type="project" value="UniProtKB-EC"/>
</dbReference>
<dbReference type="EC" id="4.1.1.23" evidence="3 10"/>
<evidence type="ECO:0000256" key="5">
    <source>
        <dbReference type="ARBA" id="ARBA00022793"/>
    </source>
</evidence>
<feature type="binding site" evidence="9">
    <location>
        <position position="225"/>
    </location>
    <ligand>
        <name>substrate</name>
    </ligand>
</feature>
<keyword evidence="5 10" id="KW-0210">Decarboxylase</keyword>
<accession>A0A9W8UH86</accession>
<protein>
    <recommendedName>
        <fullName evidence="4 10">Orotidine 5'-phosphate decarboxylase</fullName>
        <ecNumber evidence="3 10">4.1.1.23</ecNumber>
    </recommendedName>
</protein>
<dbReference type="NCBIfam" id="TIGR01740">
    <property type="entry name" value="pyrF"/>
    <property type="match status" value="1"/>
</dbReference>
<dbReference type="InterPro" id="IPR013785">
    <property type="entry name" value="Aldolase_TIM"/>
</dbReference>
<feature type="active site" description="For OMPdecase activity" evidence="8">
    <location>
        <position position="98"/>
    </location>
</feature>
<keyword evidence="6 10" id="KW-0665">Pyrimidine biosynthesis</keyword>
<feature type="domain" description="Orotidine 5'-phosphate decarboxylase" evidence="11">
    <location>
        <begin position="34"/>
        <end position="260"/>
    </location>
</feature>
<dbReference type="CDD" id="cd04725">
    <property type="entry name" value="OMP_decarboxylase_like"/>
    <property type="match status" value="1"/>
</dbReference>
<evidence type="ECO:0000256" key="6">
    <source>
        <dbReference type="ARBA" id="ARBA00022975"/>
    </source>
</evidence>
<dbReference type="PANTHER" id="PTHR32119">
    <property type="entry name" value="OROTIDINE 5'-PHOSPHATE DECARBOXYLASE"/>
    <property type="match status" value="1"/>
</dbReference>
<evidence type="ECO:0000256" key="4">
    <source>
        <dbReference type="ARBA" id="ARBA00021923"/>
    </source>
</evidence>
<comment type="caution">
    <text evidence="12">The sequence shown here is derived from an EMBL/GenBank/DDBJ whole genome shotgun (WGS) entry which is preliminary data.</text>
</comment>
<evidence type="ECO:0000256" key="2">
    <source>
        <dbReference type="ARBA" id="ARBA00011018"/>
    </source>
</evidence>
<dbReference type="RefSeq" id="XP_056051102.1">
    <property type="nucleotide sequence ID" value="XM_056194134.1"/>
</dbReference>
<evidence type="ECO:0000259" key="11">
    <source>
        <dbReference type="SMART" id="SM00934"/>
    </source>
</evidence>
<reference evidence="12" key="1">
    <citation type="journal article" date="2023" name="Access Microbiol">
        <title>De-novo genome assembly for Akanthomyces muscarius, a biocontrol agent of insect agricultural pests.</title>
        <authorList>
            <person name="Erdos Z."/>
            <person name="Studholme D.J."/>
            <person name="Raymond B."/>
            <person name="Sharma M."/>
        </authorList>
    </citation>
    <scope>NUCLEOTIDE SEQUENCE</scope>
    <source>
        <strain evidence="12">Ve6</strain>
    </source>
</reference>
<dbReference type="EMBL" id="JAJHUN010000010">
    <property type="protein sequence ID" value="KAJ4148161.1"/>
    <property type="molecule type" value="Genomic_DNA"/>
</dbReference>
<feature type="binding site" evidence="9">
    <location>
        <position position="40"/>
    </location>
    <ligand>
        <name>substrate</name>
    </ligand>
</feature>
<feature type="binding site" evidence="9">
    <location>
        <position position="159"/>
    </location>
    <ligand>
        <name>substrate</name>
    </ligand>
</feature>
<dbReference type="InterPro" id="IPR014732">
    <property type="entry name" value="OMPdecase"/>
</dbReference>
<dbReference type="Proteomes" id="UP001144673">
    <property type="component" value="Chromosome 3"/>
</dbReference>
<dbReference type="SUPFAM" id="SSF51366">
    <property type="entry name" value="Ribulose-phoshate binding barrel"/>
    <property type="match status" value="1"/>
</dbReference>
<feature type="binding site" evidence="9">
    <location>
        <position position="62"/>
    </location>
    <ligand>
        <name>substrate</name>
    </ligand>
</feature>
<dbReference type="SMART" id="SM00934">
    <property type="entry name" value="OMPdecase"/>
    <property type="match status" value="1"/>
</dbReference>
<dbReference type="InterPro" id="IPR001754">
    <property type="entry name" value="OMPdeCOase_dom"/>
</dbReference>
<feature type="binding site" evidence="9">
    <location>
        <position position="245"/>
    </location>
    <ligand>
        <name>substrate</name>
    </ligand>
</feature>
<dbReference type="GO" id="GO:0044205">
    <property type="term" value="P:'de novo' UMP biosynthetic process"/>
    <property type="evidence" value="ECO:0007669"/>
    <property type="project" value="InterPro"/>
</dbReference>
<comment type="pathway">
    <text evidence="1 10">Pyrimidine metabolism; UMP biosynthesis via de novo pathway; UMP from orotate: step 2/2.</text>
</comment>
<evidence type="ECO:0000256" key="8">
    <source>
        <dbReference type="PIRSR" id="PIRSR614732-1"/>
    </source>
</evidence>
<keyword evidence="7 10" id="KW-0456">Lyase</keyword>
<evidence type="ECO:0000256" key="1">
    <source>
        <dbReference type="ARBA" id="ARBA00004861"/>
    </source>
</evidence>
<name>A0A9W8UH86_AKAMU</name>
<dbReference type="FunFam" id="3.20.20.70:FF:000114">
    <property type="entry name" value="Decarboxylase,orotidine phosphate"/>
    <property type="match status" value="1"/>
</dbReference>
<sequence length="275" mass="30226">MASQSRKTYAQRGDSHHRPVVKNLLDIAESKKSNLVISADLEDTAALLKCADDLGPYIAVFKTDIDVVRDFGDDTIQGLKALALKHNFIIFEDRKLVDIGNTVQKQYHNGALRISEWADIVNLSILGGDGIVKALTETVTNPDFSFQDQRAFLILAEMTSKGSLATGSYTQQCIEVARKYPQSTIGFVATQAIATDPNESTTSSEDFLVFTTGINMKSSGDKLGQQYQTPADAVRRGADFIIVGRGIYASPNPIESAKEYQEQGWRAYLQRVNPP</sequence>